<sequence length="1098" mass="119051">NSFDFYNRQFDGTGSSLVDFIKPGSLIQSDFEYYLPYKGILYLEKGGAIKFKQGHSDESPQMPSVKDDVMQLAEIHIPAYTFKPKDVIVSRVKNRRYTMKDIGKLDQRVQHVEYYTALNMLERDAESFEIQDANGLNRFKSGFIVDDFSGHRVGDTLHKDYKNSIDMQKKELRPFAVPKGIRLIESVSTDSLRASAGYQKTGDLITLPYEEVVFQEQPYASRVERVTPVLVSTWVGIIDLDPAGDEWFETEMAPDLIINVEGNFDTFTAENQDAVGTVWNAWQTVWSGVTGASTTRTGGGTRTVTTSRTDLQRTGIQTEIVAQIDLESQGTKVIQRAFIPFVRANNVTFTGYSFYPNIRLYAFFDKQNVNAYVTPTSGFTTDAADVSGVPVAATPLITSASGEISGVLTIPDPKIAGNPKFRTGEVEFRLTSSSTDVRTKDPETAANTNYLAVGILETEQETIIATRNAVLRQTSVTGNTSVSTSAVTTRADPQTDDDDDDGGGGGCDPIAQTFIVSVDDNPAGGNESSGRFLTSVDIFFSHKDTALPVGLEIRDVVSGMPGHKVLPFGRVQKNYSDIEVSADATTATTFTFDSPIYLIHDTEYCMVLKTSTPEYKVWISRMGETDIGVSRTISKQPHVGVLFKGHNNRTWAPSLTEDLKFVVRCAKFDTGSSGVVTLNNDVVPSRTLNEHPLVFTSGSTALFVNHKNHQMYSTSNNVTISGFVSGAETTLAAALDTTSTSLTLTSGTDFDDTTGKYAYDSSSQWWIKIGDEIMKYTTVSGTAVSSITRAQSSTSAVAHTSGAKVELYMLHKVPITEINKTHTAIANINIDSYTVSLTSSPTISGGTDTATNGGSVVKATENASFDTGMPVVSTLEVPPTSISATIRPMTSTSPSGSQASFTTTSSTNAISINLNDNKDYDVPYMIASTINESNENGGNKSLILTCTISSDNTDVSPVIDTGRMSFIAVGNKLNNIDSSSDIYPTGDYISSIEPDGDSNAAIYLTKKITLENAATALKVFFAAHRHSSAEIKTYYKILRTDDASDFDDLGYVGFNTDGSTDATTISSTTKDSFQQYVYTAGVTDDGGGTPLDDFISFQ</sequence>
<name>A0A7K4MR94_9ARCH</name>
<dbReference type="Proteomes" id="UP000523105">
    <property type="component" value="Unassembled WGS sequence"/>
</dbReference>
<evidence type="ECO:0000259" key="2">
    <source>
        <dbReference type="Pfam" id="PF16075"/>
    </source>
</evidence>
<reference evidence="3 4" key="1">
    <citation type="journal article" date="2019" name="Environ. Microbiol.">
        <title>Genomics insights into ecotype formation of ammonia-oxidizing archaea in the deep ocean.</title>
        <authorList>
            <person name="Wang Y."/>
            <person name="Huang J.M."/>
            <person name="Cui G.J."/>
            <person name="Nunoura T."/>
            <person name="Takaki Y."/>
            <person name="Li W.L."/>
            <person name="Li J."/>
            <person name="Gao Z.M."/>
            <person name="Takai K."/>
            <person name="Zhang A.Q."/>
            <person name="Stepanauskas R."/>
        </authorList>
    </citation>
    <scope>NUCLEOTIDE SEQUENCE [LARGE SCALE GENOMIC DNA]</scope>
    <source>
        <strain evidence="3 4">L15b</strain>
    </source>
</reference>
<feature type="region of interest" description="Disordered" evidence="1">
    <location>
        <begin position="476"/>
        <end position="507"/>
    </location>
</feature>
<organism evidence="3 4">
    <name type="scientific">Marine Group I thaumarchaeote</name>
    <dbReference type="NCBI Taxonomy" id="2511932"/>
    <lineage>
        <taxon>Archaea</taxon>
        <taxon>Nitrososphaerota</taxon>
        <taxon>Marine Group I</taxon>
    </lineage>
</organism>
<gene>
    <name evidence="3" type="ORF">HX837_07925</name>
</gene>
<dbReference type="AlphaFoldDB" id="A0A7K4MR94"/>
<dbReference type="InterPro" id="IPR032096">
    <property type="entry name" value="DUF4815"/>
</dbReference>
<evidence type="ECO:0000256" key="1">
    <source>
        <dbReference type="SAM" id="MobiDB-lite"/>
    </source>
</evidence>
<protein>
    <submittedName>
        <fullName evidence="3">DUF4815 domain-containing protein</fullName>
    </submittedName>
</protein>
<proteinExistence type="predicted"/>
<feature type="non-terminal residue" evidence="3">
    <location>
        <position position="1098"/>
    </location>
</feature>
<evidence type="ECO:0000313" key="3">
    <source>
        <dbReference type="EMBL" id="NWJ44108.1"/>
    </source>
</evidence>
<evidence type="ECO:0000313" key="4">
    <source>
        <dbReference type="Proteomes" id="UP000523105"/>
    </source>
</evidence>
<comment type="caution">
    <text evidence="3">The sequence shown here is derived from an EMBL/GenBank/DDBJ whole genome shotgun (WGS) entry which is preliminary data.</text>
</comment>
<dbReference type="EMBL" id="JACASV010000114">
    <property type="protein sequence ID" value="NWJ44108.1"/>
    <property type="molecule type" value="Genomic_DNA"/>
</dbReference>
<feature type="compositionally biased region" description="Low complexity" evidence="1">
    <location>
        <begin position="476"/>
        <end position="489"/>
    </location>
</feature>
<accession>A0A7K4MR94</accession>
<feature type="non-terminal residue" evidence="3">
    <location>
        <position position="1"/>
    </location>
</feature>
<feature type="domain" description="DUF4815" evidence="2">
    <location>
        <begin position="24"/>
        <end position="251"/>
    </location>
</feature>
<dbReference type="Pfam" id="PF16075">
    <property type="entry name" value="DUF4815"/>
    <property type="match status" value="1"/>
</dbReference>